<name>A0AAD6CZR9_9EURO</name>
<proteinExistence type="predicted"/>
<comment type="caution">
    <text evidence="2">The sequence shown here is derived from an EMBL/GenBank/DDBJ whole genome shotgun (WGS) entry which is preliminary data.</text>
</comment>
<evidence type="ECO:0000313" key="2">
    <source>
        <dbReference type="EMBL" id="KAJ5545754.1"/>
    </source>
</evidence>
<evidence type="ECO:0000313" key="3">
    <source>
        <dbReference type="Proteomes" id="UP001220324"/>
    </source>
</evidence>
<dbReference type="AlphaFoldDB" id="A0AAD6CZR9"/>
<evidence type="ECO:0000259" key="1">
    <source>
        <dbReference type="Pfam" id="PF01471"/>
    </source>
</evidence>
<dbReference type="InterPro" id="IPR036365">
    <property type="entry name" value="PGBD-like_sf"/>
</dbReference>
<reference evidence="2 3" key="1">
    <citation type="journal article" date="2023" name="IMA Fungus">
        <title>Comparative genomic study of the Penicillium genus elucidates a diverse pangenome and 15 lateral gene transfer events.</title>
        <authorList>
            <person name="Petersen C."/>
            <person name="Sorensen T."/>
            <person name="Nielsen M.R."/>
            <person name="Sondergaard T.E."/>
            <person name="Sorensen J.L."/>
            <person name="Fitzpatrick D.A."/>
            <person name="Frisvad J.C."/>
            <person name="Nielsen K.L."/>
        </authorList>
    </citation>
    <scope>NUCLEOTIDE SEQUENCE [LARGE SCALE GENOMIC DNA]</scope>
    <source>
        <strain evidence="2 3">IBT 35679</strain>
    </source>
</reference>
<dbReference type="Pfam" id="PF01471">
    <property type="entry name" value="PG_binding_1"/>
    <property type="match status" value="1"/>
</dbReference>
<dbReference type="SUPFAM" id="SSF47090">
    <property type="entry name" value="PGBD-like"/>
    <property type="match status" value="1"/>
</dbReference>
<feature type="domain" description="Peptidoglycan binding-like" evidence="1">
    <location>
        <begin position="32"/>
        <end position="89"/>
    </location>
</feature>
<dbReference type="InterPro" id="IPR036366">
    <property type="entry name" value="PGBDSf"/>
</dbReference>
<gene>
    <name evidence="2" type="ORF">N7494_003339</name>
</gene>
<accession>A0AAD6CZR9</accession>
<organism evidence="2 3">
    <name type="scientific">Penicillium frequentans</name>
    <dbReference type="NCBI Taxonomy" id="3151616"/>
    <lineage>
        <taxon>Eukaryota</taxon>
        <taxon>Fungi</taxon>
        <taxon>Dikarya</taxon>
        <taxon>Ascomycota</taxon>
        <taxon>Pezizomycotina</taxon>
        <taxon>Eurotiomycetes</taxon>
        <taxon>Eurotiomycetidae</taxon>
        <taxon>Eurotiales</taxon>
        <taxon>Aspergillaceae</taxon>
        <taxon>Penicillium</taxon>
    </lineage>
</organism>
<dbReference type="Gene3D" id="1.10.101.10">
    <property type="entry name" value="PGBD-like superfamily/PGBD"/>
    <property type="match status" value="1"/>
</dbReference>
<dbReference type="Proteomes" id="UP001220324">
    <property type="component" value="Unassembled WGS sequence"/>
</dbReference>
<protein>
    <recommendedName>
        <fullName evidence="1">Peptidoglycan binding-like domain-containing protein</fullName>
    </recommendedName>
</protein>
<sequence length="309" mass="33297">MADKIFASSRFLGNARLQDVLNGRATLKRGSQGEEVKIAQKALIDLGESMPSGVDGSFGRQSEAAVLHYQAARGLSADGIIGSDTMARLDADILNYDKPIVLKAVRFWINAFIPDPSLSPDVIPAPGASAGQSMIVIPYPNLAGRRCFLGDNRGYSNSPAASARIHALVDIINLDQQDPIIVSTDIHCDESIEINPSSGDIIARASAPADRSHFQNMRINQTVVELDFIAEEKLPLLALSRDIDMIGTLQIDRAAKSFTYKGKVDGFPCFEGWVTFDGGAPVNLFKADPIGPLSIIGLAKRPVDNTIFF</sequence>
<dbReference type="EMBL" id="JAQIZZ010000003">
    <property type="protein sequence ID" value="KAJ5545754.1"/>
    <property type="molecule type" value="Genomic_DNA"/>
</dbReference>
<dbReference type="InterPro" id="IPR002477">
    <property type="entry name" value="Peptidoglycan-bd-like"/>
</dbReference>
<keyword evidence="3" id="KW-1185">Reference proteome</keyword>